<evidence type="ECO:0000256" key="1">
    <source>
        <dbReference type="ARBA" id="ARBA00004370"/>
    </source>
</evidence>
<dbReference type="AlphaFoldDB" id="A0AA88WEA5"/>
<keyword evidence="3 6" id="KW-0863">Zinc-finger</keyword>
<sequence length="254" mass="27808">MFSHRNLPLLSSSPAIKRWVSLIHCAICRSRDAVCMWVFPDTGILLAVMKKSVTAFLTCILALAVTGNDEIEGIVLLDILGGATVGTITGAMKGQTTETGLLRGATVGAVAGAITAVQLMELVLNGERFSKVALLRSLVNGKVFMEWVSPAVLKAYQWQISAIETGFREISDIFEVTGTRGLSQDSIKKLPIYKFYSTETMEACHKTSCAICLRDFQDGDDARKLPSCTHSFHLDCIDEWLTRHASCPMCREDV</sequence>
<gene>
    <name evidence="8" type="ORF">RJ639_041015</name>
</gene>
<proteinExistence type="predicted"/>
<keyword evidence="9" id="KW-1185">Reference proteome</keyword>
<dbReference type="GO" id="GO:0008270">
    <property type="term" value="F:zinc ion binding"/>
    <property type="evidence" value="ECO:0007669"/>
    <property type="project" value="UniProtKB-KW"/>
</dbReference>
<evidence type="ECO:0000256" key="4">
    <source>
        <dbReference type="ARBA" id="ARBA00022833"/>
    </source>
</evidence>
<evidence type="ECO:0000259" key="7">
    <source>
        <dbReference type="PROSITE" id="PS50089"/>
    </source>
</evidence>
<dbReference type="Proteomes" id="UP001188597">
    <property type="component" value="Unassembled WGS sequence"/>
</dbReference>
<dbReference type="CDD" id="cd16461">
    <property type="entry name" value="RING-H2_EL5-like"/>
    <property type="match status" value="1"/>
</dbReference>
<evidence type="ECO:0000256" key="3">
    <source>
        <dbReference type="ARBA" id="ARBA00022771"/>
    </source>
</evidence>
<evidence type="ECO:0000313" key="8">
    <source>
        <dbReference type="EMBL" id="KAK3025537.1"/>
    </source>
</evidence>
<comment type="subcellular location">
    <subcellularLocation>
        <location evidence="1">Membrane</location>
    </subcellularLocation>
</comment>
<evidence type="ECO:0000256" key="5">
    <source>
        <dbReference type="ARBA" id="ARBA00023136"/>
    </source>
</evidence>
<feature type="domain" description="RING-type" evidence="7">
    <location>
        <begin position="209"/>
        <end position="251"/>
    </location>
</feature>
<evidence type="ECO:0000256" key="2">
    <source>
        <dbReference type="ARBA" id="ARBA00022723"/>
    </source>
</evidence>
<dbReference type="EMBL" id="JAVXUP010000543">
    <property type="protein sequence ID" value="KAK3025537.1"/>
    <property type="molecule type" value="Genomic_DNA"/>
</dbReference>
<dbReference type="GO" id="GO:0016020">
    <property type="term" value="C:membrane"/>
    <property type="evidence" value="ECO:0007669"/>
    <property type="project" value="UniProtKB-SubCell"/>
</dbReference>
<dbReference type="InterPro" id="IPR013083">
    <property type="entry name" value="Znf_RING/FYVE/PHD"/>
</dbReference>
<dbReference type="Gene3D" id="3.30.40.10">
    <property type="entry name" value="Zinc/RING finger domain, C3HC4 (zinc finger)"/>
    <property type="match status" value="1"/>
</dbReference>
<dbReference type="InterPro" id="IPR001841">
    <property type="entry name" value="Znf_RING"/>
</dbReference>
<dbReference type="PROSITE" id="PS50089">
    <property type="entry name" value="ZF_RING_2"/>
    <property type="match status" value="1"/>
</dbReference>
<dbReference type="PANTHER" id="PTHR46151:SF12">
    <property type="entry name" value="RING_U-BOX SUPERFAMILY PROTEIN"/>
    <property type="match status" value="1"/>
</dbReference>
<organism evidence="8 9">
    <name type="scientific">Escallonia herrerae</name>
    <dbReference type="NCBI Taxonomy" id="1293975"/>
    <lineage>
        <taxon>Eukaryota</taxon>
        <taxon>Viridiplantae</taxon>
        <taxon>Streptophyta</taxon>
        <taxon>Embryophyta</taxon>
        <taxon>Tracheophyta</taxon>
        <taxon>Spermatophyta</taxon>
        <taxon>Magnoliopsida</taxon>
        <taxon>eudicotyledons</taxon>
        <taxon>Gunneridae</taxon>
        <taxon>Pentapetalae</taxon>
        <taxon>asterids</taxon>
        <taxon>campanulids</taxon>
        <taxon>Escalloniales</taxon>
        <taxon>Escalloniaceae</taxon>
        <taxon>Escallonia</taxon>
    </lineage>
</organism>
<keyword evidence="4" id="KW-0862">Zinc</keyword>
<dbReference type="Pfam" id="PF13639">
    <property type="entry name" value="zf-RING_2"/>
    <property type="match status" value="1"/>
</dbReference>
<dbReference type="SUPFAM" id="SSF57850">
    <property type="entry name" value="RING/U-box"/>
    <property type="match status" value="1"/>
</dbReference>
<reference evidence="8" key="1">
    <citation type="submission" date="2022-12" db="EMBL/GenBank/DDBJ databases">
        <title>Draft genome assemblies for two species of Escallonia (Escalloniales).</title>
        <authorList>
            <person name="Chanderbali A."/>
            <person name="Dervinis C."/>
            <person name="Anghel I."/>
            <person name="Soltis D."/>
            <person name="Soltis P."/>
            <person name="Zapata F."/>
        </authorList>
    </citation>
    <scope>NUCLEOTIDE SEQUENCE</scope>
    <source>
        <strain evidence="8">UCBG64.0493</strain>
        <tissue evidence="8">Leaf</tissue>
    </source>
</reference>
<dbReference type="SMART" id="SM00184">
    <property type="entry name" value="RING"/>
    <property type="match status" value="1"/>
</dbReference>
<keyword evidence="2" id="KW-0479">Metal-binding</keyword>
<protein>
    <recommendedName>
        <fullName evidence="7">RING-type domain-containing protein</fullName>
    </recommendedName>
</protein>
<dbReference type="PANTHER" id="PTHR46151">
    <property type="entry name" value="NEP1-INTERACTING PROTEIN-LIKE 2"/>
    <property type="match status" value="1"/>
</dbReference>
<comment type="caution">
    <text evidence="8">The sequence shown here is derived from an EMBL/GenBank/DDBJ whole genome shotgun (WGS) entry which is preliminary data.</text>
</comment>
<name>A0AA88WEA5_9ASTE</name>
<evidence type="ECO:0000313" key="9">
    <source>
        <dbReference type="Proteomes" id="UP001188597"/>
    </source>
</evidence>
<keyword evidence="5" id="KW-0472">Membrane</keyword>
<accession>A0AA88WEA5</accession>
<evidence type="ECO:0000256" key="6">
    <source>
        <dbReference type="PROSITE-ProRule" id="PRU00175"/>
    </source>
</evidence>